<dbReference type="InterPro" id="IPR036291">
    <property type="entry name" value="NAD(P)-bd_dom_sf"/>
</dbReference>
<dbReference type="InterPro" id="IPR053790">
    <property type="entry name" value="P5CR-like_CS"/>
</dbReference>
<dbReference type="EMBL" id="BEZZ01001626">
    <property type="protein sequence ID" value="GCC19905.1"/>
    <property type="molecule type" value="Genomic_DNA"/>
</dbReference>
<dbReference type="Proteomes" id="UP000287033">
    <property type="component" value="Unassembled WGS sequence"/>
</dbReference>
<protein>
    <recommendedName>
        <fullName evidence="14">Pyrroline-5-carboxylate reductase</fullName>
        <ecNumber evidence="14">1.5.1.2</ecNumber>
    </recommendedName>
</protein>
<evidence type="ECO:0000313" key="18">
    <source>
        <dbReference type="Proteomes" id="UP000287033"/>
    </source>
</evidence>
<evidence type="ECO:0000256" key="6">
    <source>
        <dbReference type="ARBA" id="ARBA00022650"/>
    </source>
</evidence>
<gene>
    <name evidence="17" type="ORF">chiPu_0018610</name>
</gene>
<evidence type="ECO:0000256" key="4">
    <source>
        <dbReference type="ARBA" id="ARBA00022490"/>
    </source>
</evidence>
<proteinExistence type="inferred from homology"/>
<dbReference type="HAMAP" id="MF_01925">
    <property type="entry name" value="P5C_reductase"/>
    <property type="match status" value="1"/>
</dbReference>
<dbReference type="Gene3D" id="1.10.3730.10">
    <property type="entry name" value="ProC C-terminal domain-like"/>
    <property type="match status" value="1"/>
</dbReference>
<dbReference type="Gene3D" id="3.40.50.720">
    <property type="entry name" value="NAD(P)-binding Rossmann-like Domain"/>
    <property type="match status" value="1"/>
</dbReference>
<evidence type="ECO:0000256" key="12">
    <source>
        <dbReference type="ARBA" id="ARBA00049975"/>
    </source>
</evidence>
<dbReference type="Pfam" id="PF14748">
    <property type="entry name" value="P5CR_dimer"/>
    <property type="match status" value="1"/>
</dbReference>
<comment type="catalytic activity">
    <reaction evidence="10">
        <text>L-proline + NADP(+) = (S)-1-pyrroline-5-carboxylate + NADPH + 2 H(+)</text>
        <dbReference type="Rhea" id="RHEA:14109"/>
        <dbReference type="ChEBI" id="CHEBI:15378"/>
        <dbReference type="ChEBI" id="CHEBI:17388"/>
        <dbReference type="ChEBI" id="CHEBI:57783"/>
        <dbReference type="ChEBI" id="CHEBI:58349"/>
        <dbReference type="ChEBI" id="CHEBI:60039"/>
        <dbReference type="EC" id="1.5.1.2"/>
    </reaction>
    <physiologicalReaction direction="right-to-left" evidence="10">
        <dbReference type="Rhea" id="RHEA:14111"/>
    </physiologicalReaction>
</comment>
<keyword evidence="7 13" id="KW-0521">NADP</keyword>
<evidence type="ECO:0000256" key="11">
    <source>
        <dbReference type="ARBA" id="ARBA00049875"/>
    </source>
</evidence>
<reference evidence="17 18" key="1">
    <citation type="journal article" date="2018" name="Nat. Ecol. Evol.">
        <title>Shark genomes provide insights into elasmobranch evolution and the origin of vertebrates.</title>
        <authorList>
            <person name="Hara Y"/>
            <person name="Yamaguchi K"/>
            <person name="Onimaru K"/>
            <person name="Kadota M"/>
            <person name="Koyanagi M"/>
            <person name="Keeley SD"/>
            <person name="Tatsumi K"/>
            <person name="Tanaka K"/>
            <person name="Motone F"/>
            <person name="Kageyama Y"/>
            <person name="Nozu R"/>
            <person name="Adachi N"/>
            <person name="Nishimura O"/>
            <person name="Nakagawa R"/>
            <person name="Tanegashima C"/>
            <person name="Kiyatake I"/>
            <person name="Matsumoto R"/>
            <person name="Murakumo K"/>
            <person name="Nishida K"/>
            <person name="Terakita A"/>
            <person name="Kuratani S"/>
            <person name="Sato K"/>
            <person name="Hyodo S Kuraku.S."/>
        </authorList>
    </citation>
    <scope>NUCLEOTIDE SEQUENCE [LARGE SCALE GENOMIC DNA]</scope>
</reference>
<evidence type="ECO:0000256" key="7">
    <source>
        <dbReference type="ARBA" id="ARBA00022857"/>
    </source>
</evidence>
<dbReference type="NCBIfam" id="TIGR00112">
    <property type="entry name" value="proC"/>
    <property type="match status" value="1"/>
</dbReference>
<evidence type="ECO:0000256" key="2">
    <source>
        <dbReference type="ARBA" id="ARBA00005205"/>
    </source>
</evidence>
<feature type="domain" description="Pyrroline-5-carboxylate reductase catalytic N-terminal" evidence="15">
    <location>
        <begin position="13"/>
        <end position="87"/>
    </location>
</feature>
<evidence type="ECO:0000256" key="9">
    <source>
        <dbReference type="ARBA" id="ARBA00038523"/>
    </source>
</evidence>
<comment type="similarity">
    <text evidence="3 14">Belongs to the pyrroline-5-carboxylate reductase family.</text>
</comment>
<comment type="subcellular location">
    <subcellularLocation>
        <location evidence="1">Cytoplasm</location>
    </subcellularLocation>
</comment>
<dbReference type="PANTHER" id="PTHR11645:SF0">
    <property type="entry name" value="PYRROLINE-5-CARBOXYLATE REDUCTASE 3"/>
    <property type="match status" value="1"/>
</dbReference>
<dbReference type="EC" id="1.5.1.2" evidence="14"/>
<dbReference type="InterPro" id="IPR029036">
    <property type="entry name" value="P5CR_dimer"/>
</dbReference>
<comment type="subunit">
    <text evidence="9">Homodecamer; composed of 5 homodimers.</text>
</comment>
<dbReference type="AlphaFoldDB" id="A0A401RP11"/>
<keyword evidence="5 14" id="KW-0028">Amino-acid biosynthesis</keyword>
<name>A0A401RP11_CHIPU</name>
<evidence type="ECO:0000256" key="10">
    <source>
        <dbReference type="ARBA" id="ARBA00049867"/>
    </source>
</evidence>
<dbReference type="SUPFAM" id="SSF48179">
    <property type="entry name" value="6-phosphogluconate dehydrogenase C-terminal domain-like"/>
    <property type="match status" value="1"/>
</dbReference>
<dbReference type="GO" id="GO:0055129">
    <property type="term" value="P:L-proline biosynthetic process"/>
    <property type="evidence" value="ECO:0007669"/>
    <property type="project" value="UniProtKB-UniPathway"/>
</dbReference>
<dbReference type="STRING" id="137246.A0A401RP11"/>
<evidence type="ECO:0000313" key="17">
    <source>
        <dbReference type="EMBL" id="GCC19905.1"/>
    </source>
</evidence>
<evidence type="ECO:0000256" key="8">
    <source>
        <dbReference type="ARBA" id="ARBA00023002"/>
    </source>
</evidence>
<dbReference type="PIRSF" id="PIRSF000193">
    <property type="entry name" value="Pyrrol-5-carb_rd"/>
    <property type="match status" value="1"/>
</dbReference>
<keyword evidence="8 14" id="KW-0560">Oxidoreductase</keyword>
<evidence type="ECO:0000256" key="13">
    <source>
        <dbReference type="PIRSR" id="PIRSR000193-1"/>
    </source>
</evidence>
<evidence type="ECO:0000259" key="15">
    <source>
        <dbReference type="Pfam" id="PF03807"/>
    </source>
</evidence>
<feature type="binding site" evidence="13">
    <location>
        <position position="45"/>
    </location>
    <ligand>
        <name>NADPH</name>
        <dbReference type="ChEBI" id="CHEBI:57783"/>
    </ligand>
</feature>
<evidence type="ECO:0000256" key="1">
    <source>
        <dbReference type="ARBA" id="ARBA00004496"/>
    </source>
</evidence>
<dbReference type="FunFam" id="1.10.3730.10:FF:000003">
    <property type="entry name" value="Pyrroline-5-carboxylate reductase 1, mitochondrial"/>
    <property type="match status" value="1"/>
</dbReference>
<dbReference type="InterPro" id="IPR008927">
    <property type="entry name" value="6-PGluconate_DH-like_C_sf"/>
</dbReference>
<dbReference type="GO" id="GO:0004735">
    <property type="term" value="F:pyrroline-5-carboxylate reductase activity"/>
    <property type="evidence" value="ECO:0007669"/>
    <property type="project" value="UniProtKB-EC"/>
</dbReference>
<comment type="function">
    <text evidence="12">Oxidoreductase that catalyzes the last step in proline biosynthesis, which corresponds to the reduction of pyrroline-5-carboxylate (P5C) to L-proline using NAD(P)H. Proline is synthesized from either glutamate or ornithine; both are converted to P5C, and then to proline via pyrroline-5-carboxylate reductases (PYCRs). PYCR3 is exclusively linked to the biosynthesis of proline from ornithine.</text>
</comment>
<evidence type="ECO:0000259" key="16">
    <source>
        <dbReference type="Pfam" id="PF14748"/>
    </source>
</evidence>
<evidence type="ECO:0000256" key="5">
    <source>
        <dbReference type="ARBA" id="ARBA00022605"/>
    </source>
</evidence>
<dbReference type="PROSITE" id="PS00521">
    <property type="entry name" value="P5CR"/>
    <property type="match status" value="1"/>
</dbReference>
<dbReference type="PANTHER" id="PTHR11645">
    <property type="entry name" value="PYRROLINE-5-CARBOXYLATE REDUCTASE"/>
    <property type="match status" value="1"/>
</dbReference>
<organism evidence="17 18">
    <name type="scientific">Chiloscyllium punctatum</name>
    <name type="common">Brownbanded bambooshark</name>
    <name type="synonym">Hemiscyllium punctatum</name>
    <dbReference type="NCBI Taxonomy" id="137246"/>
    <lineage>
        <taxon>Eukaryota</taxon>
        <taxon>Metazoa</taxon>
        <taxon>Chordata</taxon>
        <taxon>Craniata</taxon>
        <taxon>Vertebrata</taxon>
        <taxon>Chondrichthyes</taxon>
        <taxon>Elasmobranchii</taxon>
        <taxon>Galeomorphii</taxon>
        <taxon>Galeoidea</taxon>
        <taxon>Orectolobiformes</taxon>
        <taxon>Hemiscylliidae</taxon>
        <taxon>Chiloscyllium</taxon>
    </lineage>
</organism>
<evidence type="ECO:0000256" key="14">
    <source>
        <dbReference type="RuleBase" id="RU003903"/>
    </source>
</evidence>
<dbReference type="OMA" id="AKQTCLG"/>
<dbReference type="OrthoDB" id="10263291at2759"/>
<keyword evidence="4" id="KW-0963">Cytoplasm</keyword>
<feature type="domain" description="Pyrroline-5-carboxylate reductase dimerisation" evidence="16">
    <location>
        <begin position="150"/>
        <end position="254"/>
    </location>
</feature>
<dbReference type="InterPro" id="IPR000304">
    <property type="entry name" value="Pyrroline-COOH_reductase"/>
</dbReference>
<comment type="catalytic activity">
    <reaction evidence="11">
        <text>L-proline + NAD(+) = (S)-1-pyrroline-5-carboxylate + NADH + 2 H(+)</text>
        <dbReference type="Rhea" id="RHEA:14105"/>
        <dbReference type="ChEBI" id="CHEBI:15378"/>
        <dbReference type="ChEBI" id="CHEBI:17388"/>
        <dbReference type="ChEBI" id="CHEBI:57540"/>
        <dbReference type="ChEBI" id="CHEBI:57945"/>
        <dbReference type="ChEBI" id="CHEBI:60039"/>
        <dbReference type="EC" id="1.5.1.2"/>
    </reaction>
    <physiologicalReaction direction="right-to-left" evidence="11">
        <dbReference type="Rhea" id="RHEA:14107"/>
    </physiologicalReaction>
</comment>
<dbReference type="FunFam" id="3.40.50.720:FF:000367">
    <property type="entry name" value="Pyrroline-5-carboxylate reductase"/>
    <property type="match status" value="1"/>
</dbReference>
<dbReference type="GO" id="GO:0005737">
    <property type="term" value="C:cytoplasm"/>
    <property type="evidence" value="ECO:0007669"/>
    <property type="project" value="UniProtKB-SubCell"/>
</dbReference>
<comment type="caution">
    <text evidence="17">The sequence shown here is derived from an EMBL/GenBank/DDBJ whole genome shotgun (WGS) entry which is preliminary data.</text>
</comment>
<sequence length="257" mass="27481">MGYPAHLAHSVNVGNVKPEKVIASAPSNNNLYKFKEAGMQTTHCNTSVVEKCHVLFLSVKPSLMSSILKEISPFVTPAHLIVSIAAGVTIETLEKLLPVGTKVLRMMPNLPCVVQQGTMVFCRGSNAKEQDGAVLKSLLSSCGLCEEIPESYIDIHTGISGSGVAYVYVFAAALAEGGVRMGMPYELSKKMVAQTLLGAAKMILETEDHPEKLKSDVCSPGGTTVQGLYELEKGNLRCTVMNAVEAATKRARELGKN</sequence>
<accession>A0A401RP11</accession>
<evidence type="ECO:0000256" key="3">
    <source>
        <dbReference type="ARBA" id="ARBA00005525"/>
    </source>
</evidence>
<dbReference type="Pfam" id="PF03807">
    <property type="entry name" value="F420_oxidored"/>
    <property type="match status" value="1"/>
</dbReference>
<keyword evidence="18" id="KW-1185">Reference proteome</keyword>
<dbReference type="SUPFAM" id="SSF51735">
    <property type="entry name" value="NAD(P)-binding Rossmann-fold domains"/>
    <property type="match status" value="1"/>
</dbReference>
<comment type="pathway">
    <text evidence="2 14">Amino-acid biosynthesis; L-proline biosynthesis; L-proline from L-glutamate 5-semialdehyde: step 1/1.</text>
</comment>
<dbReference type="UniPathway" id="UPA00098">
    <property type="reaction ID" value="UER00361"/>
</dbReference>
<dbReference type="InterPro" id="IPR028939">
    <property type="entry name" value="P5C_Rdtase_cat_N"/>
</dbReference>
<keyword evidence="6 14" id="KW-0641">Proline biosynthesis</keyword>